<keyword evidence="2 4" id="KW-0689">Ribosomal protein</keyword>
<name>A0A3B0X483_9ZZZZ</name>
<dbReference type="PANTHER" id="PTHR11545:SF2">
    <property type="entry name" value="LARGE RIBOSOMAL SUBUNIT PROTEIN UL13M"/>
    <property type="match status" value="1"/>
</dbReference>
<dbReference type="EMBL" id="UOFH01000002">
    <property type="protein sequence ID" value="VAW58292.1"/>
    <property type="molecule type" value="Genomic_DNA"/>
</dbReference>
<dbReference type="NCBIfam" id="TIGR01066">
    <property type="entry name" value="rplM_bact"/>
    <property type="match status" value="1"/>
</dbReference>
<sequence>MKTFSAKPETVKRDWYVVDADGKTLGRMATEIARRLRGKHKPEYTPHVDTGDYIVVINAEKVKVTGNKTSDKIYYSHTGFPGGIKEISFEKLIAKKPEMVIEKAVKGMLPKNPLGRAMYRKLKVYAGPEHQHTAQQPQVLDV</sequence>
<comment type="similarity">
    <text evidence="1">Belongs to the universal ribosomal protein uL13 family.</text>
</comment>
<dbReference type="PIRSF" id="PIRSF002181">
    <property type="entry name" value="Ribosomal_L13"/>
    <property type="match status" value="1"/>
</dbReference>
<evidence type="ECO:0000256" key="2">
    <source>
        <dbReference type="ARBA" id="ARBA00022980"/>
    </source>
</evidence>
<accession>A0A3B0X483</accession>
<dbReference type="PROSITE" id="PS00783">
    <property type="entry name" value="RIBOSOMAL_L13"/>
    <property type="match status" value="1"/>
</dbReference>
<dbReference type="FunFam" id="3.90.1180.10:FF:000001">
    <property type="entry name" value="50S ribosomal protein L13"/>
    <property type="match status" value="1"/>
</dbReference>
<organism evidence="4">
    <name type="scientific">hydrothermal vent metagenome</name>
    <dbReference type="NCBI Taxonomy" id="652676"/>
    <lineage>
        <taxon>unclassified sequences</taxon>
        <taxon>metagenomes</taxon>
        <taxon>ecological metagenomes</taxon>
    </lineage>
</organism>
<dbReference type="Gene3D" id="3.90.1180.10">
    <property type="entry name" value="Ribosomal protein L13"/>
    <property type="match status" value="1"/>
</dbReference>
<dbReference type="PANTHER" id="PTHR11545">
    <property type="entry name" value="RIBOSOMAL PROTEIN L13"/>
    <property type="match status" value="1"/>
</dbReference>
<dbReference type="SUPFAM" id="SSF52161">
    <property type="entry name" value="Ribosomal protein L13"/>
    <property type="match status" value="1"/>
</dbReference>
<dbReference type="GO" id="GO:0022625">
    <property type="term" value="C:cytosolic large ribosomal subunit"/>
    <property type="evidence" value="ECO:0007669"/>
    <property type="project" value="TreeGrafter"/>
</dbReference>
<keyword evidence="3" id="KW-0687">Ribonucleoprotein</keyword>
<proteinExistence type="inferred from homology"/>
<dbReference type="AlphaFoldDB" id="A0A3B0X483"/>
<dbReference type="InterPro" id="IPR023563">
    <property type="entry name" value="Ribosomal_uL13_CS"/>
</dbReference>
<gene>
    <name evidence="4" type="ORF">MNBD_GAMMA08-2791</name>
</gene>
<dbReference type="GO" id="GO:0003735">
    <property type="term" value="F:structural constituent of ribosome"/>
    <property type="evidence" value="ECO:0007669"/>
    <property type="project" value="InterPro"/>
</dbReference>
<evidence type="ECO:0000256" key="1">
    <source>
        <dbReference type="ARBA" id="ARBA00006227"/>
    </source>
</evidence>
<dbReference type="InterPro" id="IPR005822">
    <property type="entry name" value="Ribosomal_uL13"/>
</dbReference>
<dbReference type="CDD" id="cd00392">
    <property type="entry name" value="Ribosomal_L13"/>
    <property type="match status" value="1"/>
</dbReference>
<dbReference type="Pfam" id="PF00572">
    <property type="entry name" value="Ribosomal_L13"/>
    <property type="match status" value="1"/>
</dbReference>
<protein>
    <submittedName>
        <fullName evidence="4">LSU ribosomal protein L13p (L13Ae)</fullName>
    </submittedName>
</protein>
<dbReference type="InterPro" id="IPR005823">
    <property type="entry name" value="Ribosomal_uL13_bac-type"/>
</dbReference>
<dbReference type="GO" id="GO:0017148">
    <property type="term" value="P:negative regulation of translation"/>
    <property type="evidence" value="ECO:0007669"/>
    <property type="project" value="TreeGrafter"/>
</dbReference>
<dbReference type="GO" id="GO:0006412">
    <property type="term" value="P:translation"/>
    <property type="evidence" value="ECO:0007669"/>
    <property type="project" value="InterPro"/>
</dbReference>
<evidence type="ECO:0000313" key="4">
    <source>
        <dbReference type="EMBL" id="VAW58292.1"/>
    </source>
</evidence>
<dbReference type="HAMAP" id="MF_01366">
    <property type="entry name" value="Ribosomal_uL13"/>
    <property type="match status" value="1"/>
</dbReference>
<dbReference type="InterPro" id="IPR036899">
    <property type="entry name" value="Ribosomal_uL13_sf"/>
</dbReference>
<reference evidence="4" key="1">
    <citation type="submission" date="2018-06" db="EMBL/GenBank/DDBJ databases">
        <authorList>
            <person name="Zhirakovskaya E."/>
        </authorList>
    </citation>
    <scope>NUCLEOTIDE SEQUENCE</scope>
</reference>
<dbReference type="GO" id="GO:0003729">
    <property type="term" value="F:mRNA binding"/>
    <property type="evidence" value="ECO:0007669"/>
    <property type="project" value="UniProtKB-ARBA"/>
</dbReference>
<evidence type="ECO:0000256" key="3">
    <source>
        <dbReference type="ARBA" id="ARBA00023274"/>
    </source>
</evidence>